<dbReference type="OrthoDB" id="2555519at2759"/>
<dbReference type="EMBL" id="MU151056">
    <property type="protein sequence ID" value="KAF9454188.1"/>
    <property type="molecule type" value="Genomic_DNA"/>
</dbReference>
<feature type="region of interest" description="Disordered" evidence="2">
    <location>
        <begin position="400"/>
        <end position="434"/>
    </location>
</feature>
<sequence length="718" mass="76617">MDGLTLKRKVTVGKLTPTYNDTSSATSRPSSRNSPRPTSRPPSPTKSFVSTSSPLATRPKAKVNSSAIRRTPSANDTRPPSPVKFTTGSRIRDGALSPPASTVGVGLRTQAKSTVAARAKPSKSISAATSSSSKPKSPSPELRNRSLTASADTLRTNPDSRKRQGSAAAVLHHTLSHSSLQAPSPSPPPTRTGPLRVAQSELGVPSRDNENVGISAPQPIKIRSKVTILAKNNNDAPPLPDFLAPSTTLNAPSSRPSTTRVRAGSVSSNVSSTNNTNTTPLPSTQSSLAYPITTATPAANPHRYAMRGSPASGLGLRSSFSSSSSPKYTPAPQDEFRPFAKTSIFPSSPSSSANGYNGVGLGGVARVIIDPVNIPLPPQSPPISSLSISSRSSVSASASRSSVSYAHEPGSSPESPGSISLHLNQKRRDESPQSLRTTLDTLVAYASARDDDISFEEGSPRVEEDKERKVKAEAKSNRKIADLEITNRSLLAINASLEKAKDRQAKEIRELKRKLRESRLILPPRTYRAVKSSLDPNEIGDDEEDIDSSDSENDDNGDIRSDSAADDAWGKDDDTYRRVKLMIENLLDSGRRALEETKEDYMDAKGPAKVLTAEEVESWRDTGSISAEEVESWRDTGSISGAGRLSDSEGHLDFDTTFDDLDDDYLSQHLTGHSPTPQPPTRNGSVIGLGLRTPNLLSTPSPTHSSPKPPPILITESR</sequence>
<feature type="compositionally biased region" description="Low complexity" evidence="2">
    <location>
        <begin position="22"/>
        <end position="37"/>
    </location>
</feature>
<keyword evidence="1" id="KW-0175">Coiled coil</keyword>
<comment type="caution">
    <text evidence="3">The sequence shown here is derived from an EMBL/GenBank/DDBJ whole genome shotgun (WGS) entry which is preliminary data.</text>
</comment>
<feature type="compositionally biased region" description="Polar residues" evidence="2">
    <location>
        <begin position="63"/>
        <end position="89"/>
    </location>
</feature>
<feature type="region of interest" description="Disordered" evidence="2">
    <location>
        <begin position="1"/>
        <end position="196"/>
    </location>
</feature>
<feature type="region of interest" description="Disordered" evidence="2">
    <location>
        <begin position="618"/>
        <end position="718"/>
    </location>
</feature>
<dbReference type="Proteomes" id="UP000807342">
    <property type="component" value="Unassembled WGS sequence"/>
</dbReference>
<accession>A0A9P5XML6</accession>
<feature type="compositionally biased region" description="Low complexity" evidence="2">
    <location>
        <begin position="265"/>
        <end position="287"/>
    </location>
</feature>
<proteinExistence type="predicted"/>
<feature type="compositionally biased region" description="Polar residues" evidence="2">
    <location>
        <begin position="145"/>
        <end position="157"/>
    </location>
</feature>
<dbReference type="PANTHER" id="PTHR38701">
    <property type="entry name" value="CHROMOSOME 8, WHOLE GENOME SHOTGUN SEQUENCE"/>
    <property type="match status" value="1"/>
</dbReference>
<feature type="region of interest" description="Disordered" evidence="2">
    <location>
        <begin position="247"/>
        <end position="287"/>
    </location>
</feature>
<feature type="compositionally biased region" description="Polar residues" evidence="2">
    <location>
        <begin position="247"/>
        <end position="260"/>
    </location>
</feature>
<reference evidence="3" key="1">
    <citation type="submission" date="2020-11" db="EMBL/GenBank/DDBJ databases">
        <authorList>
            <consortium name="DOE Joint Genome Institute"/>
            <person name="Ahrendt S."/>
            <person name="Riley R."/>
            <person name="Andreopoulos W."/>
            <person name="Labutti K."/>
            <person name="Pangilinan J."/>
            <person name="Ruiz-Duenas F.J."/>
            <person name="Barrasa J.M."/>
            <person name="Sanchez-Garcia M."/>
            <person name="Camarero S."/>
            <person name="Miyauchi S."/>
            <person name="Serrano A."/>
            <person name="Linde D."/>
            <person name="Babiker R."/>
            <person name="Drula E."/>
            <person name="Ayuso-Fernandez I."/>
            <person name="Pacheco R."/>
            <person name="Padilla G."/>
            <person name="Ferreira P."/>
            <person name="Barriuso J."/>
            <person name="Kellner H."/>
            <person name="Castanera R."/>
            <person name="Alfaro M."/>
            <person name="Ramirez L."/>
            <person name="Pisabarro A.G."/>
            <person name="Kuo A."/>
            <person name="Tritt A."/>
            <person name="Lipzen A."/>
            <person name="He G."/>
            <person name="Yan M."/>
            <person name="Ng V."/>
            <person name="Cullen D."/>
            <person name="Martin F."/>
            <person name="Rosso M.-N."/>
            <person name="Henrissat B."/>
            <person name="Hibbett D."/>
            <person name="Martinez A.T."/>
            <person name="Grigoriev I.V."/>
        </authorList>
    </citation>
    <scope>NUCLEOTIDE SEQUENCE</scope>
    <source>
        <strain evidence="3">MF-IS2</strain>
    </source>
</reference>
<feature type="compositionally biased region" description="Acidic residues" evidence="2">
    <location>
        <begin position="538"/>
        <end position="556"/>
    </location>
</feature>
<keyword evidence="4" id="KW-1185">Reference proteome</keyword>
<evidence type="ECO:0000313" key="4">
    <source>
        <dbReference type="Proteomes" id="UP000807342"/>
    </source>
</evidence>
<protein>
    <submittedName>
        <fullName evidence="3">Uncharacterized protein</fullName>
    </submittedName>
</protein>
<feature type="compositionally biased region" description="Low complexity" evidence="2">
    <location>
        <begin position="400"/>
        <end position="418"/>
    </location>
</feature>
<name>A0A9P5XML6_9AGAR</name>
<evidence type="ECO:0000256" key="1">
    <source>
        <dbReference type="SAM" id="Coils"/>
    </source>
</evidence>
<feature type="compositionally biased region" description="Basic residues" evidence="2">
    <location>
        <begin position="1"/>
        <end position="11"/>
    </location>
</feature>
<feature type="region of interest" description="Disordered" evidence="2">
    <location>
        <begin position="300"/>
        <end position="335"/>
    </location>
</feature>
<feature type="compositionally biased region" description="Low complexity" evidence="2">
    <location>
        <begin position="691"/>
        <end position="706"/>
    </location>
</feature>
<dbReference type="PANTHER" id="PTHR38701:SF1">
    <property type="entry name" value="UP-REGULATED DURING SEPTATION PROTEIN 1 DOMAIN-CONTAINING PROTEIN"/>
    <property type="match status" value="1"/>
</dbReference>
<dbReference type="AlphaFoldDB" id="A0A9P5XML6"/>
<organism evidence="3 4">
    <name type="scientific">Macrolepiota fuliginosa MF-IS2</name>
    <dbReference type="NCBI Taxonomy" id="1400762"/>
    <lineage>
        <taxon>Eukaryota</taxon>
        <taxon>Fungi</taxon>
        <taxon>Dikarya</taxon>
        <taxon>Basidiomycota</taxon>
        <taxon>Agaricomycotina</taxon>
        <taxon>Agaricomycetes</taxon>
        <taxon>Agaricomycetidae</taxon>
        <taxon>Agaricales</taxon>
        <taxon>Agaricineae</taxon>
        <taxon>Agaricaceae</taxon>
        <taxon>Macrolepiota</taxon>
    </lineage>
</organism>
<feature type="coiled-coil region" evidence="1">
    <location>
        <begin position="494"/>
        <end position="521"/>
    </location>
</feature>
<gene>
    <name evidence="3" type="ORF">P691DRAFT_754951</name>
</gene>
<feature type="compositionally biased region" description="Basic and acidic residues" evidence="2">
    <location>
        <begin position="557"/>
        <end position="570"/>
    </location>
</feature>
<feature type="compositionally biased region" description="Low complexity" evidence="2">
    <location>
        <begin position="122"/>
        <end position="140"/>
    </location>
</feature>
<feature type="region of interest" description="Disordered" evidence="2">
    <location>
        <begin position="531"/>
        <end position="570"/>
    </location>
</feature>
<feature type="compositionally biased region" description="Acidic residues" evidence="2">
    <location>
        <begin position="656"/>
        <end position="665"/>
    </location>
</feature>
<evidence type="ECO:0000313" key="3">
    <source>
        <dbReference type="EMBL" id="KAF9454188.1"/>
    </source>
</evidence>
<evidence type="ECO:0000256" key="2">
    <source>
        <dbReference type="SAM" id="MobiDB-lite"/>
    </source>
</evidence>